<dbReference type="EMBL" id="DVLC01000071">
    <property type="protein sequence ID" value="HIT46945.1"/>
    <property type="molecule type" value="Genomic_DNA"/>
</dbReference>
<evidence type="ECO:0008006" key="4">
    <source>
        <dbReference type="Google" id="ProtNLM"/>
    </source>
</evidence>
<reference evidence="2" key="2">
    <citation type="journal article" date="2021" name="PeerJ">
        <title>Extensive microbial diversity within the chicken gut microbiome revealed by metagenomics and culture.</title>
        <authorList>
            <person name="Gilroy R."/>
            <person name="Ravi A."/>
            <person name="Getino M."/>
            <person name="Pursley I."/>
            <person name="Horton D.L."/>
            <person name="Alikhan N.F."/>
            <person name="Baker D."/>
            <person name="Gharbi K."/>
            <person name="Hall N."/>
            <person name="Watson M."/>
            <person name="Adriaenssens E.M."/>
            <person name="Foster-Nyarko E."/>
            <person name="Jarju S."/>
            <person name="Secka A."/>
            <person name="Antonio M."/>
            <person name="Oren A."/>
            <person name="Chaudhuri R.R."/>
            <person name="La Ragione R."/>
            <person name="Hildebrand F."/>
            <person name="Pallen M.J."/>
        </authorList>
    </citation>
    <scope>NUCLEOTIDE SEQUENCE</scope>
    <source>
        <strain evidence="2">ChiHecec2B26-709</strain>
    </source>
</reference>
<dbReference type="AlphaFoldDB" id="A0A9D1KIN8"/>
<comment type="caution">
    <text evidence="2">The sequence shown here is derived from an EMBL/GenBank/DDBJ whole genome shotgun (WGS) entry which is preliminary data.</text>
</comment>
<name>A0A9D1KIN8_9BACT</name>
<keyword evidence="1" id="KW-0732">Signal</keyword>
<feature type="signal peptide" evidence="1">
    <location>
        <begin position="1"/>
        <end position="26"/>
    </location>
</feature>
<proteinExistence type="predicted"/>
<organism evidence="2 3">
    <name type="scientific">Candidatus Cryptobacteroides merdipullorum</name>
    <dbReference type="NCBI Taxonomy" id="2840771"/>
    <lineage>
        <taxon>Bacteria</taxon>
        <taxon>Pseudomonadati</taxon>
        <taxon>Bacteroidota</taxon>
        <taxon>Bacteroidia</taxon>
        <taxon>Bacteroidales</taxon>
        <taxon>Candidatus Cryptobacteroides</taxon>
    </lineage>
</organism>
<evidence type="ECO:0000256" key="1">
    <source>
        <dbReference type="SAM" id="SignalP"/>
    </source>
</evidence>
<reference evidence="2" key="1">
    <citation type="submission" date="2020-10" db="EMBL/GenBank/DDBJ databases">
        <authorList>
            <person name="Gilroy R."/>
        </authorList>
    </citation>
    <scope>NUCLEOTIDE SEQUENCE</scope>
    <source>
        <strain evidence="2">ChiHecec2B26-709</strain>
    </source>
</reference>
<accession>A0A9D1KIN8</accession>
<evidence type="ECO:0000313" key="3">
    <source>
        <dbReference type="Proteomes" id="UP000886881"/>
    </source>
</evidence>
<feature type="chain" id="PRO_5039154697" description="NVEALA family protein" evidence="1">
    <location>
        <begin position="27"/>
        <end position="74"/>
    </location>
</feature>
<protein>
    <recommendedName>
        <fullName evidence="4">NVEALA family protein</fullName>
    </recommendedName>
</protein>
<gene>
    <name evidence="2" type="ORF">IAC35_03695</name>
</gene>
<sequence>MKKHFLIAAIAAAVLAVGTAVSFLSAKEQKFDSIFEANIEALSKGEVSAGKLCEQNPYGECIFEDGFIELGTWA</sequence>
<evidence type="ECO:0000313" key="2">
    <source>
        <dbReference type="EMBL" id="HIT46945.1"/>
    </source>
</evidence>
<dbReference type="Proteomes" id="UP000886881">
    <property type="component" value="Unassembled WGS sequence"/>
</dbReference>